<protein>
    <submittedName>
        <fullName evidence="4">Linocin_M18 bacteriocin protein</fullName>
    </submittedName>
</protein>
<dbReference type="SUPFAM" id="SSF56563">
    <property type="entry name" value="Major capsid protein gp5"/>
    <property type="match status" value="1"/>
</dbReference>
<dbReference type="InterPro" id="IPR007544">
    <property type="entry name" value="ENCAP"/>
</dbReference>
<dbReference type="PANTHER" id="PTHR37165:SF1">
    <property type="entry name" value="TYPE 1 ENCAPSULIN SHELL PROTEIN"/>
    <property type="match status" value="1"/>
</dbReference>
<sequence>MKNMEFLKRSFAPLTEKQWQEIDNRAREIFKTQLYGRRFVDVVGPYGWEYAAHPLGEVEVLSDENETVKWGLRKSLPLIELRATFTLGLWELDNLERGKENVDLSSLEETVRKVAEFEDEVIFEGCEKSGVKGLLSFNEERKIQCGNSPGDLLESLMRALSTFSKEGIDGPYTLVINTDRWINLLKEGTGHYPLEKRVTELLGGRVITTPRIEDALVVSERGGDFKLILGQDLSIGYEDREKDSVRLFVTETFTFYVVNPEAMVYLAF</sequence>
<dbReference type="AlphaFoldDB" id="B9KAI6"/>
<accession>B9KAI6</accession>
<proteinExistence type="inferred from homology"/>
<dbReference type="eggNOG" id="COG1659">
    <property type="taxonomic scope" value="Bacteria"/>
</dbReference>
<comment type="similarity">
    <text evidence="2">Belongs to the encapsulin family. Family 1 subfamily.</text>
</comment>
<organism evidence="4 5">
    <name type="scientific">Thermotoga neapolitana (strain ATCC 49049 / DSM 4359 / NBRC 107923 / NS-E)</name>
    <dbReference type="NCBI Taxonomy" id="309803"/>
    <lineage>
        <taxon>Bacteria</taxon>
        <taxon>Thermotogati</taxon>
        <taxon>Thermotogota</taxon>
        <taxon>Thermotogae</taxon>
        <taxon>Thermotogales</taxon>
        <taxon>Thermotogaceae</taxon>
        <taxon>Thermotoga</taxon>
    </lineage>
</organism>
<evidence type="ECO:0000313" key="5">
    <source>
        <dbReference type="Proteomes" id="UP000000445"/>
    </source>
</evidence>
<dbReference type="GO" id="GO:0140737">
    <property type="term" value="C:encapsulin nanocompartment"/>
    <property type="evidence" value="ECO:0007669"/>
    <property type="project" value="UniProtKB-SubCell"/>
</dbReference>
<keyword evidence="5" id="KW-1185">Reference proteome</keyword>
<dbReference type="Proteomes" id="UP000000445">
    <property type="component" value="Chromosome"/>
</dbReference>
<dbReference type="KEGG" id="tna:CTN_1793"/>
<dbReference type="PANTHER" id="PTHR37165">
    <property type="entry name" value="PEPTIDASE U56 FAMILY"/>
    <property type="match status" value="1"/>
</dbReference>
<reference evidence="4 5" key="1">
    <citation type="journal article" date="2009" name="Biosci. Biotechnol. Biochem.">
        <title>WeGAS: a web-based microbial genome annotation system.</title>
        <authorList>
            <person name="Lee D."/>
            <person name="Seo H."/>
            <person name="Park C."/>
            <person name="Park K."/>
        </authorList>
    </citation>
    <scope>NUCLEOTIDE SEQUENCE [LARGE SCALE GENOMIC DNA]</scope>
    <source>
        <strain evidence="5">ATCC 49049 / DSM 4359 / NBRC 107923 / NS-E</strain>
    </source>
</reference>
<dbReference type="Pfam" id="PF04454">
    <property type="entry name" value="Linocin_M18"/>
    <property type="match status" value="1"/>
</dbReference>
<dbReference type="NCBIfam" id="NF041155">
    <property type="entry name" value="encap_f1"/>
    <property type="match status" value="1"/>
</dbReference>
<dbReference type="InterPro" id="IPR051429">
    <property type="entry name" value="Encapsulin_nc"/>
</dbReference>
<evidence type="ECO:0000313" key="4">
    <source>
        <dbReference type="EMBL" id="ACM23969.1"/>
    </source>
</evidence>
<comment type="subcellular location">
    <subcellularLocation>
        <location evidence="1">Encapsulin nanocompartment</location>
    </subcellularLocation>
</comment>
<dbReference type="Gene3D" id="3.30.2320.10">
    <property type="entry name" value="hypothetical protein PF0899 domain"/>
    <property type="match status" value="1"/>
</dbReference>
<dbReference type="EMBL" id="CP000916">
    <property type="protein sequence ID" value="ACM23969.1"/>
    <property type="molecule type" value="Genomic_DNA"/>
</dbReference>
<gene>
    <name evidence="4" type="ordered locus">CTN_1793</name>
</gene>
<dbReference type="HOGENOM" id="CLU_089875_1_0_0"/>
<dbReference type="PIRSF" id="PIRSF019254">
    <property type="entry name" value="CFP29"/>
    <property type="match status" value="1"/>
</dbReference>
<name>B9KAI6_THENN</name>
<evidence type="ECO:0000256" key="3">
    <source>
        <dbReference type="ARBA" id="ARBA00033787"/>
    </source>
</evidence>
<keyword evidence="3" id="KW-1284">Encapsulin nanocompartment</keyword>
<evidence type="ECO:0000256" key="1">
    <source>
        <dbReference type="ARBA" id="ARBA00033738"/>
    </source>
</evidence>
<dbReference type="Gene3D" id="3.30.2400.30">
    <property type="match status" value="1"/>
</dbReference>
<dbReference type="MEROPS" id="U56.001"/>
<evidence type="ECO:0000256" key="2">
    <source>
        <dbReference type="ARBA" id="ARBA00033743"/>
    </source>
</evidence>
<dbReference type="STRING" id="309803.CTN_1793"/>